<keyword evidence="3" id="KW-0963">Cytoplasm</keyword>
<dbReference type="FunFam" id="1.10.560.10:FF:000017">
    <property type="entry name" value="T-complex protein 1 subunit eta"/>
    <property type="match status" value="1"/>
</dbReference>
<keyword evidence="4 9" id="KW-0547">Nucleotide-binding</keyword>
<sequence length="992" mass="107571">MSGFGGQTPTIIVLKEGTDQSQGRGQILSNINACIAVQSTIKSTLGPYGGDLLLVDENGNQTITNDGATVMKLLDIVHPAARILTDIARSQDAEVGDGTTSVVVLAGEILKEIKDFVDQGVSSQTIMKGLRRASSMAVNKIKEISVNTTEGNQRDTLRKLAATAMSSKLIHRNADFFTKMVVDAVLSLDQEELNEKNIGIKKVTGGALQDSLFVNGVAFKKTFSYAGFEQQPKHFKNPKIVCLNVELELKSEKDNAEVRVEQVSEYQAIVDAEWQIIFDKIEALHKTGAKVILSKLPIGDLATQYFADRDIFCAGRVTAADLDRVCNATGASVQSTCSDIQAQHLGTCETFEEKQIGGERFNFFSGCPQAKTCTLVLRGGAEQFIAEVERSLHDAIMVVKRSVKNRSIVAGGGACEMEVSAHLHQFADRNVPFKQQAIIKALAKALEIIPRQLCDNAGLDATDVLNRLRVEHRKEHHIWAGVDFNADDAAGGVSTDLLAKHVWEPSLVKINAMQAAVEAACLILSVDETIKNEESQQPELGRQPQRKKLIGRAMNTPPHTPKRKRPTPGLVTSLEVSGTDQGQIPRDYSKKVFGAAGSPQKLVESVAADERAASQSPRTLFANHFGALELGVDTNLTLGDCSTTGNDVEITSDHGRTAACTPDVAMHDAADEHPRPTDLANQSFVTSTSPPRKEISIEVPRLSTNGPPAGNGCGKSIQPGKRRGTVRGSRRDNPDDEAEGDDEIEFELLRRHKHPTCEPSFSSSPANLEASHPPSPTKHYRPIKQPKTKRPKSPPPPTGIAPISPVAKFLPADDSSQHSLPSSSDTGEDTAASNRPAEVNDLTWHDSEITGHLGLDPEDDGTGINGVGFRPTPQQTYARMQKRKQQRLLLVEHLDGLADALLLPPPLVLAVLVCAYRDGHEGAHGEIERFVDRAWRLWFPCQRSARGQSCWTGGNVPPTTKRSAPMPPPAPMAGMTASRKQGVWWTFVKSSN</sequence>
<evidence type="ECO:0000256" key="3">
    <source>
        <dbReference type="ARBA" id="ARBA00022490"/>
    </source>
</evidence>
<feature type="compositionally biased region" description="Basic residues" evidence="10">
    <location>
        <begin position="778"/>
        <end position="792"/>
    </location>
</feature>
<dbReference type="GO" id="GO:0016887">
    <property type="term" value="F:ATP hydrolysis activity"/>
    <property type="evidence" value="ECO:0007669"/>
    <property type="project" value="InterPro"/>
</dbReference>
<gene>
    <name evidence="11" type="ORF">FH972_022713</name>
</gene>
<dbReference type="NCBIfam" id="NF041083">
    <property type="entry name" value="thermosome_beta"/>
    <property type="match status" value="1"/>
</dbReference>
<dbReference type="SUPFAM" id="SSF48592">
    <property type="entry name" value="GroEL equatorial domain-like"/>
    <property type="match status" value="1"/>
</dbReference>
<keyword evidence="12" id="KW-1185">Reference proteome</keyword>
<evidence type="ECO:0000256" key="2">
    <source>
        <dbReference type="ARBA" id="ARBA00008020"/>
    </source>
</evidence>
<organism evidence="11 12">
    <name type="scientific">Carpinus fangiana</name>
    <dbReference type="NCBI Taxonomy" id="176857"/>
    <lineage>
        <taxon>Eukaryota</taxon>
        <taxon>Viridiplantae</taxon>
        <taxon>Streptophyta</taxon>
        <taxon>Embryophyta</taxon>
        <taxon>Tracheophyta</taxon>
        <taxon>Spermatophyta</taxon>
        <taxon>Magnoliopsida</taxon>
        <taxon>eudicotyledons</taxon>
        <taxon>Gunneridae</taxon>
        <taxon>Pentapetalae</taxon>
        <taxon>rosids</taxon>
        <taxon>fabids</taxon>
        <taxon>Fagales</taxon>
        <taxon>Betulaceae</taxon>
        <taxon>Carpinus</taxon>
    </lineage>
</organism>
<feature type="compositionally biased region" description="Low complexity" evidence="10">
    <location>
        <begin position="813"/>
        <end position="825"/>
    </location>
</feature>
<feature type="compositionally biased region" description="Polar residues" evidence="10">
    <location>
        <begin position="950"/>
        <end position="962"/>
    </location>
</feature>
<dbReference type="InterPro" id="IPR053374">
    <property type="entry name" value="TCP-1_chaperonin"/>
</dbReference>
<dbReference type="InterPro" id="IPR002423">
    <property type="entry name" value="Cpn60/GroEL/TCP-1"/>
</dbReference>
<dbReference type="GO" id="GO:0005524">
    <property type="term" value="F:ATP binding"/>
    <property type="evidence" value="ECO:0007669"/>
    <property type="project" value="UniProtKB-KW"/>
</dbReference>
<dbReference type="GO" id="GO:0140662">
    <property type="term" value="F:ATP-dependent protein folding chaperone"/>
    <property type="evidence" value="ECO:0007669"/>
    <property type="project" value="InterPro"/>
</dbReference>
<dbReference type="Proteomes" id="UP000327013">
    <property type="component" value="Unassembled WGS sequence"/>
</dbReference>
<evidence type="ECO:0000256" key="8">
    <source>
        <dbReference type="ARBA" id="ARBA00032221"/>
    </source>
</evidence>
<dbReference type="NCBIfam" id="NF041082">
    <property type="entry name" value="thermosome_alpha"/>
    <property type="match status" value="1"/>
</dbReference>
<dbReference type="PRINTS" id="PR00304">
    <property type="entry name" value="TCOMPLEXTCP1"/>
</dbReference>
<keyword evidence="6 9" id="KW-0143">Chaperone</keyword>
<dbReference type="Gene3D" id="1.10.560.10">
    <property type="entry name" value="GroEL-like equatorial domain"/>
    <property type="match status" value="1"/>
</dbReference>
<dbReference type="EMBL" id="VIBQ01000012">
    <property type="protein sequence ID" value="KAB8343120.1"/>
    <property type="molecule type" value="Genomic_DNA"/>
</dbReference>
<accession>A0A5N6KTD0</accession>
<dbReference type="FunFam" id="3.30.260.10:FF:000022">
    <property type="entry name" value="T-complex protein 1 subunit eta"/>
    <property type="match status" value="1"/>
</dbReference>
<evidence type="ECO:0000256" key="7">
    <source>
        <dbReference type="ARBA" id="ARBA00024677"/>
    </source>
</evidence>
<evidence type="ECO:0000313" key="11">
    <source>
        <dbReference type="EMBL" id="KAB8343120.1"/>
    </source>
</evidence>
<comment type="similarity">
    <text evidence="2 9">Belongs to the TCP-1 chaperonin family.</text>
</comment>
<dbReference type="GO" id="GO:0005832">
    <property type="term" value="C:chaperonin-containing T-complex"/>
    <property type="evidence" value="ECO:0007669"/>
    <property type="project" value="UniProtKB-ARBA"/>
</dbReference>
<dbReference type="SUPFAM" id="SSF52029">
    <property type="entry name" value="GroEL apical domain-like"/>
    <property type="match status" value="1"/>
</dbReference>
<dbReference type="InterPro" id="IPR027409">
    <property type="entry name" value="GroEL-like_apical_dom_sf"/>
</dbReference>
<reference evidence="11 12" key="1">
    <citation type="submission" date="2019-06" db="EMBL/GenBank/DDBJ databases">
        <title>A chromosomal-level reference genome of Carpinus fangiana (Coryloideae, Betulaceae).</title>
        <authorList>
            <person name="Yang X."/>
            <person name="Wang Z."/>
            <person name="Zhang L."/>
            <person name="Hao G."/>
            <person name="Liu J."/>
            <person name="Yang Y."/>
        </authorList>
    </citation>
    <scope>NUCLEOTIDE SEQUENCE [LARGE SCALE GENOMIC DNA]</scope>
    <source>
        <strain evidence="11">Cfa_2016G</strain>
        <tissue evidence="11">Leaf</tissue>
    </source>
</reference>
<dbReference type="Gene3D" id="3.30.260.10">
    <property type="entry name" value="TCP-1-like chaperonin intermediate domain"/>
    <property type="match status" value="1"/>
</dbReference>
<dbReference type="SUPFAM" id="SSF54849">
    <property type="entry name" value="GroEL-intermediate domain like"/>
    <property type="match status" value="1"/>
</dbReference>
<evidence type="ECO:0000256" key="1">
    <source>
        <dbReference type="ARBA" id="ARBA00004496"/>
    </source>
</evidence>
<keyword evidence="5 9" id="KW-0067">ATP-binding</keyword>
<evidence type="ECO:0000256" key="9">
    <source>
        <dbReference type="RuleBase" id="RU004187"/>
    </source>
</evidence>
<feature type="region of interest" description="Disordered" evidence="10">
    <location>
        <begin position="668"/>
        <end position="741"/>
    </location>
</feature>
<dbReference type="PROSITE" id="PS00751">
    <property type="entry name" value="TCP1_2"/>
    <property type="match status" value="1"/>
</dbReference>
<proteinExistence type="inferred from homology"/>
<protein>
    <recommendedName>
        <fullName evidence="8">CCT-eta</fullName>
    </recommendedName>
</protein>
<dbReference type="FunFam" id="3.50.7.10:FF:000006">
    <property type="entry name" value="T-complex protein 1 subunit eta"/>
    <property type="match status" value="1"/>
</dbReference>
<dbReference type="InterPro" id="IPR027413">
    <property type="entry name" value="GROEL-like_equatorial_sf"/>
</dbReference>
<dbReference type="CDD" id="cd03340">
    <property type="entry name" value="TCP1_eta"/>
    <property type="match status" value="1"/>
</dbReference>
<dbReference type="GO" id="GO:0051082">
    <property type="term" value="F:unfolded protein binding"/>
    <property type="evidence" value="ECO:0007669"/>
    <property type="project" value="InterPro"/>
</dbReference>
<comment type="caution">
    <text evidence="11">The sequence shown here is derived from an EMBL/GenBank/DDBJ whole genome shotgun (WGS) entry which is preliminary data.</text>
</comment>
<evidence type="ECO:0000256" key="10">
    <source>
        <dbReference type="SAM" id="MobiDB-lite"/>
    </source>
</evidence>
<dbReference type="PANTHER" id="PTHR11353">
    <property type="entry name" value="CHAPERONIN"/>
    <property type="match status" value="1"/>
</dbReference>
<dbReference type="InterPro" id="IPR027410">
    <property type="entry name" value="TCP-1-like_intermed_sf"/>
</dbReference>
<dbReference type="InterPro" id="IPR054827">
    <property type="entry name" value="thermosome_alpha"/>
</dbReference>
<evidence type="ECO:0000256" key="6">
    <source>
        <dbReference type="ARBA" id="ARBA00023186"/>
    </source>
</evidence>
<dbReference type="NCBIfam" id="TIGR02345">
    <property type="entry name" value="chap_CCT_eta"/>
    <property type="match status" value="1"/>
</dbReference>
<name>A0A5N6KTD0_9ROSI</name>
<feature type="region of interest" description="Disordered" evidence="10">
    <location>
        <begin position="534"/>
        <end position="569"/>
    </location>
</feature>
<dbReference type="InterPro" id="IPR002194">
    <property type="entry name" value="Chaperonin_TCP-1_CS"/>
</dbReference>
<dbReference type="AlphaFoldDB" id="A0A5N6KTD0"/>
<dbReference type="OrthoDB" id="1935484at2759"/>
<dbReference type="InterPro" id="IPR012720">
    <property type="entry name" value="Chap_CCT_eta"/>
</dbReference>
<dbReference type="Pfam" id="PF00118">
    <property type="entry name" value="Cpn60_TCP1"/>
    <property type="match status" value="1"/>
</dbReference>
<feature type="region of interest" description="Disordered" evidence="10">
    <location>
        <begin position="755"/>
        <end position="872"/>
    </location>
</feature>
<dbReference type="InterPro" id="IPR017998">
    <property type="entry name" value="Chaperone_TCP-1"/>
</dbReference>
<feature type="region of interest" description="Disordered" evidence="10">
    <location>
        <begin position="950"/>
        <end position="975"/>
    </location>
</feature>
<evidence type="ECO:0000313" key="12">
    <source>
        <dbReference type="Proteomes" id="UP000327013"/>
    </source>
</evidence>
<dbReference type="Gene3D" id="3.50.7.10">
    <property type="entry name" value="GroEL"/>
    <property type="match status" value="1"/>
</dbReference>
<comment type="function">
    <text evidence="7">Molecular chaperone; assists the folding of proteins upon ATP hydrolysis. Known to play a role, in vitro, in the folding of actin and tubulin.</text>
</comment>
<evidence type="ECO:0000256" key="5">
    <source>
        <dbReference type="ARBA" id="ARBA00022840"/>
    </source>
</evidence>
<comment type="subcellular location">
    <subcellularLocation>
        <location evidence="1">Cytoplasm</location>
    </subcellularLocation>
</comment>
<dbReference type="PROSITE" id="PS00995">
    <property type="entry name" value="TCP1_3"/>
    <property type="match status" value="1"/>
</dbReference>
<feature type="compositionally biased region" description="Polar residues" evidence="10">
    <location>
        <begin position="679"/>
        <end position="690"/>
    </location>
</feature>
<evidence type="ECO:0000256" key="4">
    <source>
        <dbReference type="ARBA" id="ARBA00022741"/>
    </source>
</evidence>